<sequence>MTSDTDSQATSTELTGGAGFSYEDTVVAYYLTALLLEGHAAGLPGVVQSVAVQQAADQPMDDIIVEINDVEGRRVLALQVKRSLRISAAASNTDFLDVMSASVATRNSPQFQPGRDAYGVITEHVAVAPFRALSRLIEWARASPCGADFATRFEAGGTAAAAECRLRKTLYPLTGATTEDAEADFYRDLVARKIDGLDEGGVTRAGLVTQLQEMLVENGAGQEDLLFDRLCRIARDGAGHARKWTRTTLLQQLRGVARLRTSPSYAHDLDIIHRFSREGLADVSDSIDDFHVERPALQEAIGTRLAQCRLVNITGLPGCGKSAALKQYASSAATLGPILFLKSDRLLASSWSAFAAMLGLRHSPEELLGEIGATGTPVLFIDGIDRVRPDQRGVITDLLRVIESHQALSSWKVLASSRDQGLEPYRAWFPASFYRDNGIGDVTAGPFTDDEAAVLAIAKPHLRPLLIDAPAVRDIARRPFFAAVLAGGWSPGGVSPQSEIDLIAEWWSRAGHDAGQPAAQLRKRALIDLAESGVRNLGKNISVRHLKEGTIAQIEALKTDLIIREQDGGASFSFTHDIFFEWAFFRLLIELSPDWQIALSNAGEPPLLGRVIALLAQNSLATPGKWTEGYRALEGQSLRPQWRREWLTAPPFTSAFIKSETRVEFTALLREDDFALLEKLLVWYQAQHTIPNPVVLQRPDESGEGEEKIRVAHLVGWPSDVRSWGRLLDWLLPLAPSLPARLVSHVLEVFSVWQNMCANLRNPRSAALVQQCSSWLLQMERSEAAEPADESGNQWQDLMGDASSSLASSLRYTFLRSARTYPDPAVALLERASIDADVREAAYNDLMTFAPILSEIAPELLVAVTKAALMEELPQDRFDRQQQENEAQHQRLKKLRAIPEAERTQRERNELDSAFFPLGQDRYSLDDIGINRHHRYYTDPSARHEPFTSLFDHAPGYALKLIRDLGNHAVTGWRQIYALNRRTMGTPLPVVVEFPWGTQSFWGDWHVYSWSQGQLTAAPLECAYLALSYWAFQEIDQGRPAGDVIKLILEGGSECYASLGLALVLALETLEVSNVTLRLVTCQKLWSHDIARVVHGPSKDIDVLGLGFVSRLTGSRALAKAFLDKRESRLRDVHQLAMSFALSRDENLREQFKAGIEAFPNNLPFEIAELREDPSAIEHLKEQAKRWAGLGDKKNYRQAPASNDGVLITYQSPVPLAPKQQKRLEEATAFLQAQWAFGWATQSLSENVPRADWDIANAVAFAKAHDSDLMFAVRSDVGGHAAQSAISAIAACVIRFDSTTNNRQEWAWGVLARVERMDEPESYPGARISWHPANHLIVALVHLRRSRMASDDSAARLLKLTMHTLDDVAHFAFRGLLTDADEHVRWVTAQLAMDLSIYWRPIYSVRGGQDNSRNQRVREEGLARALTSLTTPMVTPFIDVPPPWTESPSRRTDDEQWDDEQSWQDSTPSFDAEFAAKIVPLFPIEAWCQPGCYRVHWQNTLEQFVSWTADRLMPPWIKEKARRSHQPEIYQWQYALGEVLARTAPWLEQEWVRKRCLEPFLSNDDKALSVLSRFADRTACRHVMDSLDVPENVLDLLELCVDRVISDPTFTRGRYRAGKVYGNDLPALIEALLFVSVANAPGAKRFANGDWSQIDMIMPLVTKLVTAVGWSAYVMDKFLTLCERADAAYPLDDFILQVNAALVKLPSAEATWIGTTLAARLAGVVQRLADSNFPLRTEQAQGLLRILDTLIDLGDRRSAALEQTEAFRGVQGH</sequence>
<dbReference type="RefSeq" id="WP_017683869.1">
    <property type="nucleotide sequence ID" value="NZ_BGKA01000293.1"/>
</dbReference>
<dbReference type="EMBL" id="BGKA01000293">
    <property type="protein sequence ID" value="GBH21429.1"/>
    <property type="molecule type" value="Genomic_DNA"/>
</dbReference>
<name>A0AAN4QCD5_PSESF</name>
<proteinExistence type="predicted"/>
<feature type="region of interest" description="Disordered" evidence="1">
    <location>
        <begin position="1440"/>
        <end position="1465"/>
    </location>
</feature>
<accession>A0AAN4QCD5</accession>
<dbReference type="SUPFAM" id="SSF52540">
    <property type="entry name" value="P-loop containing nucleoside triphosphate hydrolases"/>
    <property type="match status" value="1"/>
</dbReference>
<dbReference type="InterPro" id="IPR027417">
    <property type="entry name" value="P-loop_NTPase"/>
</dbReference>
<organism evidence="2 3">
    <name type="scientific">Pseudomonas syringae pv. actinidiae</name>
    <dbReference type="NCBI Taxonomy" id="103796"/>
    <lineage>
        <taxon>Bacteria</taxon>
        <taxon>Pseudomonadati</taxon>
        <taxon>Pseudomonadota</taxon>
        <taxon>Gammaproteobacteria</taxon>
        <taxon>Pseudomonadales</taxon>
        <taxon>Pseudomonadaceae</taxon>
        <taxon>Pseudomonas</taxon>
        <taxon>Pseudomonas syringae</taxon>
    </lineage>
</organism>
<comment type="caution">
    <text evidence="2">The sequence shown here is derived from an EMBL/GenBank/DDBJ whole genome shotgun (WGS) entry which is preliminary data.</text>
</comment>
<evidence type="ECO:0000313" key="2">
    <source>
        <dbReference type="EMBL" id="GBH21429.1"/>
    </source>
</evidence>
<reference evidence="2 3" key="1">
    <citation type="submission" date="2018-04" db="EMBL/GenBank/DDBJ databases">
        <title>Draft genome sequence of Pseudomonas syringae pv. actinidiae biovar 3 strains isolated from kiwifruit in Kagawa prefecture.</title>
        <authorList>
            <person name="Tabuchi M."/>
            <person name="Saito M."/>
            <person name="Fujiwara S."/>
            <person name="Sasa N."/>
            <person name="Akimitsu K."/>
            <person name="Gomi K."/>
            <person name="Konishi-Sugita S."/>
            <person name="Hamano K."/>
            <person name="Kataoka I."/>
        </authorList>
    </citation>
    <scope>NUCLEOTIDE SEQUENCE [LARGE SCALE GENOMIC DNA]</scope>
    <source>
        <strain evidence="2 3">MAFF212211</strain>
    </source>
</reference>
<dbReference type="Proteomes" id="UP000248291">
    <property type="component" value="Unassembled WGS sequence"/>
</dbReference>
<evidence type="ECO:0000256" key="1">
    <source>
        <dbReference type="SAM" id="MobiDB-lite"/>
    </source>
</evidence>
<gene>
    <name evidence="2" type="ORF">KPSA3_07476</name>
</gene>
<evidence type="ECO:0000313" key="3">
    <source>
        <dbReference type="Proteomes" id="UP000248291"/>
    </source>
</evidence>
<protein>
    <submittedName>
        <fullName evidence="2">Cytochrome bd-type quinol oxidase</fullName>
    </submittedName>
</protein>